<dbReference type="GO" id="GO:0008190">
    <property type="term" value="F:eukaryotic initiation factor 4E binding"/>
    <property type="evidence" value="ECO:0007669"/>
    <property type="project" value="InterPro"/>
</dbReference>
<dbReference type="InterPro" id="IPR040160">
    <property type="entry name" value="Mxt"/>
</dbReference>
<dbReference type="GO" id="GO:0005737">
    <property type="term" value="C:cytoplasm"/>
    <property type="evidence" value="ECO:0007669"/>
    <property type="project" value="TreeGrafter"/>
</dbReference>
<dbReference type="GO" id="GO:0045727">
    <property type="term" value="P:positive regulation of translation"/>
    <property type="evidence" value="ECO:0007669"/>
    <property type="project" value="InterPro"/>
</dbReference>
<name>A0AAW2HUT1_9NEOP</name>
<evidence type="ECO:0000256" key="1">
    <source>
        <dbReference type="SAM" id="MobiDB-lite"/>
    </source>
</evidence>
<accession>A0AAW2HUT1</accession>
<comment type="caution">
    <text evidence="2">The sequence shown here is derived from an EMBL/GenBank/DDBJ whole genome shotgun (WGS) entry which is preliminary data.</text>
</comment>
<feature type="region of interest" description="Disordered" evidence="1">
    <location>
        <begin position="262"/>
        <end position="284"/>
    </location>
</feature>
<reference evidence="2" key="1">
    <citation type="journal article" date="2024" name="Gigascience">
        <title>Chromosome-level genome of the poultry shaft louse Menopon gallinae provides insight into the host-switching and adaptive evolution of parasitic lice.</title>
        <authorList>
            <person name="Xu Y."/>
            <person name="Ma L."/>
            <person name="Liu S."/>
            <person name="Liang Y."/>
            <person name="Liu Q."/>
            <person name="He Z."/>
            <person name="Tian L."/>
            <person name="Duan Y."/>
            <person name="Cai W."/>
            <person name="Li H."/>
            <person name="Song F."/>
        </authorList>
    </citation>
    <scope>NUCLEOTIDE SEQUENCE</scope>
    <source>
        <strain evidence="2">Cailab_2023a</strain>
    </source>
</reference>
<gene>
    <name evidence="2" type="ORF">PYX00_006173</name>
</gene>
<dbReference type="EMBL" id="JARGDH010000003">
    <property type="protein sequence ID" value="KAL0273542.1"/>
    <property type="molecule type" value="Genomic_DNA"/>
</dbReference>
<dbReference type="GO" id="GO:1901190">
    <property type="term" value="P:regulation of formation of translation initiation ternary complex"/>
    <property type="evidence" value="ECO:0007669"/>
    <property type="project" value="TreeGrafter"/>
</dbReference>
<evidence type="ECO:0008006" key="3">
    <source>
        <dbReference type="Google" id="ProtNLM"/>
    </source>
</evidence>
<dbReference type="GO" id="GO:0034518">
    <property type="term" value="C:RNA cap binding complex"/>
    <property type="evidence" value="ECO:0007669"/>
    <property type="project" value="TreeGrafter"/>
</dbReference>
<protein>
    <recommendedName>
        <fullName evidence="3">Eukaryotic translation initiation factor 4E-binding protein Mextli</fullName>
    </recommendedName>
</protein>
<proteinExistence type="predicted"/>
<sequence>MATTARQVARVTTARPVKKLQKPRPLKAQTMAKHATIDTSMGVFEEIMTLADNVANSLANGNIDRSLQFNIISLNNMLKSYGENLEVIYKDQLDRAFVIYRNGCRDEKVDYISRLHLLELIELRAMQWNVADNSYYKHKFNHQDIDLSVASMESSISSSNSAFLHNQMSNTLTPVITQPLMLGPDELVKSSGKFSAPTKIPGKNYCKDEVVIRNSDSGKVNPGAKERLVQITGPSEGKIIYAKQLMEDTIRRNASPVRTDLLDKERLGSSSSLNSSTSDDSLRYRSVGSKRSTLLHSFSTNDANLGEYKYTVTVGDSNLKVTGTNLDLVRAAKLVLDEYFSLNIPECTSEYDIEEGAILFEPAVNSDTTVPLTSQDSEESEDTYRVQQNAAAFGIMKSSSLKKIGSASSIKVPAFQNTEKFQNVRPEINAAALNQPKKITVTESTMSFSNARKGATVNLKTFSPEVIFHYADSPLSRQVPYDWVAVPTIMKKLPITDWVDSKSMSKRRPREDTASIIVSISEPITPE</sequence>
<dbReference type="GO" id="GO:0003743">
    <property type="term" value="F:translation initiation factor activity"/>
    <property type="evidence" value="ECO:0007669"/>
    <property type="project" value="TreeGrafter"/>
</dbReference>
<feature type="compositionally biased region" description="Low complexity" evidence="1">
    <location>
        <begin position="269"/>
        <end position="279"/>
    </location>
</feature>
<evidence type="ECO:0000313" key="2">
    <source>
        <dbReference type="EMBL" id="KAL0273542.1"/>
    </source>
</evidence>
<dbReference type="PANTHER" id="PTHR20849">
    <property type="entry name" value="EUKARYOTIC TRANSLATION INITIATION FACTOR 4E-BINDING PROTEIN MEXTLI"/>
    <property type="match status" value="1"/>
</dbReference>
<dbReference type="PANTHER" id="PTHR20849:SF2">
    <property type="entry name" value="EUKARYOTIC TRANSLATION INITIATION FACTOR 4E-BINDING PROTEIN MEXTLI"/>
    <property type="match status" value="1"/>
</dbReference>
<organism evidence="2">
    <name type="scientific">Menopon gallinae</name>
    <name type="common">poultry shaft louse</name>
    <dbReference type="NCBI Taxonomy" id="328185"/>
    <lineage>
        <taxon>Eukaryota</taxon>
        <taxon>Metazoa</taxon>
        <taxon>Ecdysozoa</taxon>
        <taxon>Arthropoda</taxon>
        <taxon>Hexapoda</taxon>
        <taxon>Insecta</taxon>
        <taxon>Pterygota</taxon>
        <taxon>Neoptera</taxon>
        <taxon>Paraneoptera</taxon>
        <taxon>Psocodea</taxon>
        <taxon>Troctomorpha</taxon>
        <taxon>Phthiraptera</taxon>
        <taxon>Amblycera</taxon>
        <taxon>Menoponidae</taxon>
        <taxon>Menopon</taxon>
    </lineage>
</organism>
<dbReference type="AlphaFoldDB" id="A0AAW2HUT1"/>
<dbReference type="Gene3D" id="1.25.40.180">
    <property type="match status" value="1"/>
</dbReference>